<feature type="binding site" evidence="4">
    <location>
        <position position="25"/>
    </location>
    <ligand>
        <name>1D-myo-inositol 2-(L-cysteinylamino)-2-deoxy-alpha-D-glucopyranoside</name>
        <dbReference type="ChEBI" id="CHEBI:58887"/>
    </ligand>
</feature>
<feature type="binding site" evidence="4">
    <location>
        <position position="199"/>
    </location>
    <ligand>
        <name>1D-myo-inositol 2-(L-cysteinylamino)-2-deoxy-alpha-D-glucopyranoside</name>
        <dbReference type="ChEBI" id="CHEBI:58887"/>
    </ligand>
</feature>
<dbReference type="AlphaFoldDB" id="A0A5C4MI44"/>
<feature type="binding site" evidence="4">
    <location>
        <position position="206"/>
    </location>
    <ligand>
        <name>1D-myo-inositol 2-(L-cysteinylamino)-2-deoxy-alpha-D-glucopyranoside</name>
        <dbReference type="ChEBI" id="CHEBI:58887"/>
    </ligand>
</feature>
<evidence type="ECO:0000256" key="3">
    <source>
        <dbReference type="ARBA" id="ARBA00023315"/>
    </source>
</evidence>
<proteinExistence type="inferred from homology"/>
<dbReference type="InterPro" id="IPR016181">
    <property type="entry name" value="Acyl_CoA_acyltransferase"/>
</dbReference>
<comment type="function">
    <text evidence="4">Catalyzes the transfer of acetyl from acetyl-CoA to desacetylmycothiol (Cys-GlcN-Ins) to form mycothiol.</text>
</comment>
<feature type="binding site" evidence="4">
    <location>
        <begin position="217"/>
        <end position="223"/>
    </location>
    <ligand>
        <name>acetyl-CoA</name>
        <dbReference type="ChEBI" id="CHEBI:57288"/>
        <label>2</label>
    </ligand>
</feature>
<dbReference type="NCBIfam" id="TIGR03448">
    <property type="entry name" value="mycothiol_MshD"/>
    <property type="match status" value="1"/>
</dbReference>
<dbReference type="EMBL" id="VDFR01000075">
    <property type="protein sequence ID" value="TNC44175.1"/>
    <property type="molecule type" value="Genomic_DNA"/>
</dbReference>
<evidence type="ECO:0000256" key="2">
    <source>
        <dbReference type="ARBA" id="ARBA00022737"/>
    </source>
</evidence>
<dbReference type="PROSITE" id="PS51186">
    <property type="entry name" value="GNAT"/>
    <property type="match status" value="1"/>
</dbReference>
<dbReference type="PANTHER" id="PTHR43877:SF2">
    <property type="entry name" value="AMINOALKYLPHOSPHONATE N-ACETYLTRANSFERASE-RELATED"/>
    <property type="match status" value="1"/>
</dbReference>
<dbReference type="InterPro" id="IPR017813">
    <property type="entry name" value="Mycothiol_AcTrfase"/>
</dbReference>
<accession>A0A5C4MI44</accession>
<feature type="binding site" evidence="4">
    <location>
        <begin position="63"/>
        <end position="65"/>
    </location>
    <ligand>
        <name>acetyl-CoA</name>
        <dbReference type="ChEBI" id="CHEBI:57288"/>
        <label>1</label>
    </ligand>
</feature>
<gene>
    <name evidence="4 7" type="primary">mshD</name>
    <name evidence="7" type="ORF">FHE65_17020</name>
    <name evidence="6" type="ORF">FHE65_25110</name>
</gene>
<name>A0A5C4MI44_9ACTN</name>
<feature type="binding site" evidence="4">
    <location>
        <position position="244"/>
    </location>
    <ligand>
        <name>1D-myo-inositol 2-(L-cysteinylamino)-2-deoxy-alpha-D-glucopyranoside</name>
        <dbReference type="ChEBI" id="CHEBI:58887"/>
    </ligand>
</feature>
<keyword evidence="2 4" id="KW-0677">Repeat</keyword>
<feature type="binding site" evidence="4">
    <location>
        <position position="160"/>
    </location>
    <ligand>
        <name>1D-myo-inositol 2-(L-cysteinylamino)-2-deoxy-alpha-D-glucopyranoside</name>
        <dbReference type="ChEBI" id="CHEBI:58887"/>
    </ligand>
</feature>
<evidence type="ECO:0000256" key="4">
    <source>
        <dbReference type="HAMAP-Rule" id="MF_01698"/>
    </source>
</evidence>
<evidence type="ECO:0000313" key="8">
    <source>
        <dbReference type="Proteomes" id="UP000306740"/>
    </source>
</evidence>
<comment type="catalytic activity">
    <reaction evidence="4">
        <text>1D-myo-inositol 2-(L-cysteinylamino)-2-deoxy-alpha-D-glucopyranoside + acetyl-CoA = mycothiol + CoA + H(+)</text>
        <dbReference type="Rhea" id="RHEA:26172"/>
        <dbReference type="ChEBI" id="CHEBI:15378"/>
        <dbReference type="ChEBI" id="CHEBI:16768"/>
        <dbReference type="ChEBI" id="CHEBI:57287"/>
        <dbReference type="ChEBI" id="CHEBI:57288"/>
        <dbReference type="ChEBI" id="CHEBI:58887"/>
        <dbReference type="EC" id="2.3.1.189"/>
    </reaction>
</comment>
<dbReference type="RefSeq" id="WP_139106290.1">
    <property type="nucleotide sequence ID" value="NZ_VDFR01000075.1"/>
</dbReference>
<dbReference type="OrthoDB" id="3208058at2"/>
<comment type="similarity">
    <text evidence="4">Belongs to the acetyltransferase family. MshD subfamily.</text>
</comment>
<sequence>MTGSDPRLSLAERVTRADGVTPLNEASRIAITAGESPRVDRTVDRDGGLVAAAFAVGDAPVELFVDPSFRRAGLGRGLLDAVLDDGETRFWAHGDLPGAKHLAADTGLQAVRTLLVLSRDALVPLPEERPVEGVTLRTWRDEDAEALVAVNARAFASHPEQGAMDAADLQARMAQPWFDPGGLFIAERDGTVVGFHWTKREGDVGEVYVVGVDPSAQGLGLGKALTLRGLHHLVAAGATRIDLYVEGDNVPALATYEGLGFTESARDVMYARS</sequence>
<dbReference type="CDD" id="cd04301">
    <property type="entry name" value="NAT_SF"/>
    <property type="match status" value="1"/>
</dbReference>
<dbReference type="EC" id="2.3.1.189" evidence="4"/>
<dbReference type="PIRSF" id="PIRSF021524">
    <property type="entry name" value="MSH_acetyltransferase"/>
    <property type="match status" value="1"/>
</dbReference>
<comment type="subunit">
    <text evidence="4">Monomer.</text>
</comment>
<protein>
    <recommendedName>
        <fullName evidence="4">Mycothiol acetyltransferase</fullName>
        <shortName evidence="4">MSH acetyltransferase</shortName>
        <ecNumber evidence="4">2.3.1.189</ecNumber>
    </recommendedName>
    <alternativeName>
        <fullName evidence="4">Mycothiol synthase</fullName>
    </alternativeName>
</protein>
<evidence type="ECO:0000259" key="5">
    <source>
        <dbReference type="PROSITE" id="PS51186"/>
    </source>
</evidence>
<evidence type="ECO:0000256" key="1">
    <source>
        <dbReference type="ARBA" id="ARBA00022679"/>
    </source>
</evidence>
<dbReference type="SUPFAM" id="SSF55729">
    <property type="entry name" value="Acyl-CoA N-acyltransferases (Nat)"/>
    <property type="match status" value="1"/>
</dbReference>
<evidence type="ECO:0000313" key="6">
    <source>
        <dbReference type="EMBL" id="TNC37498.1"/>
    </source>
</evidence>
<comment type="caution">
    <text evidence="4">Lacks conserved residue(s) required for the propagation of feature annotation.</text>
</comment>
<comment type="caution">
    <text evidence="7">The sequence shown here is derived from an EMBL/GenBank/DDBJ whole genome shotgun (WGS) entry which is preliminary data.</text>
</comment>
<dbReference type="EMBL" id="VDFR01000127">
    <property type="protein sequence ID" value="TNC37498.1"/>
    <property type="molecule type" value="Genomic_DNA"/>
</dbReference>
<reference evidence="7 8" key="1">
    <citation type="submission" date="2019-05" db="EMBL/GenBank/DDBJ databases">
        <title>Mumia sp. nov., isolated from the intestinal contents of plateau pika (Ochotona curzoniae) in the Qinghai-Tibet plateau of China.</title>
        <authorList>
            <person name="Tian Z."/>
        </authorList>
    </citation>
    <scope>NUCLEOTIDE SEQUENCE [LARGE SCALE GENOMIC DNA]</scope>
    <source>
        <strain evidence="8">527</strain>
        <strain evidence="7">Z527</strain>
    </source>
</reference>
<dbReference type="GO" id="GO:0035447">
    <property type="term" value="F:mycothiol synthase activity"/>
    <property type="evidence" value="ECO:0007669"/>
    <property type="project" value="UniProtKB-UniRule"/>
</dbReference>
<dbReference type="Pfam" id="PF00583">
    <property type="entry name" value="Acetyltransf_1"/>
    <property type="match status" value="1"/>
</dbReference>
<dbReference type="InterPro" id="IPR000182">
    <property type="entry name" value="GNAT_dom"/>
</dbReference>
<keyword evidence="1 4" id="KW-0808">Transferase</keyword>
<dbReference type="PANTHER" id="PTHR43877">
    <property type="entry name" value="AMINOALKYLPHOSPHONATE N-ACETYLTRANSFERASE-RELATED-RELATED"/>
    <property type="match status" value="1"/>
</dbReference>
<dbReference type="Gene3D" id="3.40.630.30">
    <property type="match status" value="1"/>
</dbReference>
<dbReference type="GO" id="GO:0010125">
    <property type="term" value="P:mycothiol biosynthetic process"/>
    <property type="evidence" value="ECO:0007669"/>
    <property type="project" value="UniProtKB-UniRule"/>
</dbReference>
<organism evidence="7 8">
    <name type="scientific">Mumia zhuanghuii</name>
    <dbReference type="NCBI Taxonomy" id="2585211"/>
    <lineage>
        <taxon>Bacteria</taxon>
        <taxon>Bacillati</taxon>
        <taxon>Actinomycetota</taxon>
        <taxon>Actinomycetes</taxon>
        <taxon>Propionibacteriales</taxon>
        <taxon>Nocardioidaceae</taxon>
        <taxon>Mumia</taxon>
    </lineage>
</organism>
<feature type="domain" description="N-acetyltransferase" evidence="5">
    <location>
        <begin position="134"/>
        <end position="273"/>
    </location>
</feature>
<keyword evidence="3 4" id="KW-0012">Acyltransferase</keyword>
<dbReference type="HAMAP" id="MF_01698">
    <property type="entry name" value="MshD"/>
    <property type="match status" value="1"/>
</dbReference>
<dbReference type="Proteomes" id="UP000306740">
    <property type="component" value="Unassembled WGS sequence"/>
</dbReference>
<feature type="binding site" evidence="4">
    <location>
        <begin position="210"/>
        <end position="212"/>
    </location>
    <ligand>
        <name>acetyl-CoA</name>
        <dbReference type="ChEBI" id="CHEBI:57288"/>
        <label>2</label>
    </ligand>
</feature>
<evidence type="ECO:0000313" key="7">
    <source>
        <dbReference type="EMBL" id="TNC44175.1"/>
    </source>
</evidence>
<dbReference type="InterPro" id="IPR050832">
    <property type="entry name" value="Bact_Acetyltransf"/>
</dbReference>